<evidence type="ECO:0000256" key="6">
    <source>
        <dbReference type="SAM" id="Phobius"/>
    </source>
</evidence>
<feature type="compositionally biased region" description="Pro residues" evidence="5">
    <location>
        <begin position="549"/>
        <end position="565"/>
    </location>
</feature>
<dbReference type="Pfam" id="PF00069">
    <property type="entry name" value="Pkinase"/>
    <property type="match status" value="1"/>
</dbReference>
<dbReference type="STRING" id="683260.SAMN05421874_10690"/>
<keyword evidence="9" id="KW-1185">Reference proteome</keyword>
<feature type="transmembrane region" description="Helical" evidence="6">
    <location>
        <begin position="706"/>
        <end position="728"/>
    </location>
</feature>
<feature type="compositionally biased region" description="Low complexity" evidence="5">
    <location>
        <begin position="341"/>
        <end position="374"/>
    </location>
</feature>
<keyword evidence="8" id="KW-0723">Serine/threonine-protein kinase</keyword>
<feature type="compositionally biased region" description="Low complexity" evidence="5">
    <location>
        <begin position="430"/>
        <end position="462"/>
    </location>
</feature>
<gene>
    <name evidence="8" type="ORF">SAMN05421874_10690</name>
</gene>
<dbReference type="SUPFAM" id="SSF56112">
    <property type="entry name" value="Protein kinase-like (PK-like)"/>
    <property type="match status" value="1"/>
</dbReference>
<accession>A0A1G9A936</accession>
<proteinExistence type="predicted"/>
<feature type="compositionally biased region" description="Low complexity" evidence="5">
    <location>
        <begin position="537"/>
        <end position="546"/>
    </location>
</feature>
<evidence type="ECO:0000256" key="5">
    <source>
        <dbReference type="SAM" id="MobiDB-lite"/>
    </source>
</evidence>
<feature type="compositionally biased region" description="Low complexity" evidence="5">
    <location>
        <begin position="846"/>
        <end position="899"/>
    </location>
</feature>
<evidence type="ECO:0000256" key="3">
    <source>
        <dbReference type="ARBA" id="ARBA00022777"/>
    </source>
</evidence>
<dbReference type="Gene3D" id="1.10.510.10">
    <property type="entry name" value="Transferase(Phosphotransferase) domain 1"/>
    <property type="match status" value="1"/>
</dbReference>
<keyword evidence="6" id="KW-0812">Transmembrane</keyword>
<dbReference type="GO" id="GO:0005524">
    <property type="term" value="F:ATP binding"/>
    <property type="evidence" value="ECO:0007669"/>
    <property type="project" value="UniProtKB-KW"/>
</dbReference>
<feature type="region of interest" description="Disordered" evidence="5">
    <location>
        <begin position="53"/>
        <end position="86"/>
    </location>
</feature>
<dbReference type="GO" id="GO:0004674">
    <property type="term" value="F:protein serine/threonine kinase activity"/>
    <property type="evidence" value="ECO:0007669"/>
    <property type="project" value="UniProtKB-KW"/>
</dbReference>
<sequence length="1011" mass="99629">MLPLRPEDPERIGAFEIIGLLGQGPRGEVFLGREADDAPTVAIKLLPALTQPDPDVSARSAPVASAGSGQAPSAEPGSGSEVPAGLPAAQRVSSSYVARVLDTGSLDGRPYIVREYVEGRSLARAIADDGPLSGDALERIAIGVLTALSAVHLAGLSHRSLTPHNVILGPDGPRVTDAAVGEPVGEVAYQAPEQLKGIPYGPHADVFAWAATIVFAATGEPPFDGREAVLDAEPEVGVGVGVEAELMRRVLLAAMAKEAGSRPTAYSALMQILGHPADPTPPTQNPTPSTQRTTPPPTTSTPDAQPATPAPVSATTTAAPASSDPSADPAPEGSTSAPAGSAADPVPVGSASASAGSAPDPASAGSAAEPGSVGDVPASAVVASTPNPDSADSAPEPDSADAAQGAVRGSRGDSGPGPVPGSVAEGSKQGPVNGAGPVSGPAPGSGSDSDSGSGSDSGPVSAESERGPGSGPVSAESERGPGSGQGFVAGPGSGAVAGPRAGAGAGAGPVPGGPVAGSAAGSGPLAGPVQGGTSGEPVVGVPMSGPGPFGVPPQGPMQVPPPHGPGPMQVLPPQGPGQGPMQVLPPQGPMQAPPGPMQVPPPQGPGQGPMQVLPPRGPGQVLPPQGPPHGPMQVLPPQGPSQGVPSQGPPPGAVQGPLSGVPVAGVPQRAEAPMWGPPEDGPPPPYAVRGEAVSPRPSSQVPRRGFPMMVVAGVGVVALVAAVGLWGANRYVELNQVNSASVAQPGTTPVPMPTPTGPQGADQAGDPRTQPEADVPWATNDQSVGPMQLPSEWTSASPTVPELTTVPTVPVVPTQPVVVPTSRPTATGKRTASPRKTPTPSRKPQATRTSARPTPTRTSAKPTPTRTSARPTPTRTSARPTPTRTTAAPTPTKSSAKPTVAAQAQNPYTPTAACGSGFVVQRSSSFAGGVTYQLWNDSTGENCAVTMKTADIGVRTSVSVKLEVQGGGTLTDSGSFDYYAGPVTLPARGKCVRVSGSTGSGSTSTSWGNCG</sequence>
<dbReference type="InterPro" id="IPR011009">
    <property type="entry name" value="Kinase-like_dom_sf"/>
</dbReference>
<dbReference type="Gene3D" id="3.30.200.20">
    <property type="entry name" value="Phosphorylase Kinase, domain 1"/>
    <property type="match status" value="1"/>
</dbReference>
<dbReference type="CDD" id="cd14014">
    <property type="entry name" value="STKc_PknB_like"/>
    <property type="match status" value="1"/>
</dbReference>
<evidence type="ECO:0000313" key="8">
    <source>
        <dbReference type="EMBL" id="SDK23859.1"/>
    </source>
</evidence>
<feature type="domain" description="Protein kinase" evidence="7">
    <location>
        <begin position="15"/>
        <end position="278"/>
    </location>
</feature>
<feature type="compositionally biased region" description="Low complexity" evidence="5">
    <location>
        <begin position="631"/>
        <end position="646"/>
    </location>
</feature>
<protein>
    <submittedName>
        <fullName evidence="8">Serine/threonine protein kinase</fullName>
    </submittedName>
</protein>
<feature type="region of interest" description="Disordered" evidence="5">
    <location>
        <begin position="273"/>
        <end position="662"/>
    </location>
</feature>
<dbReference type="RefSeq" id="WP_176903058.1">
    <property type="nucleotide sequence ID" value="NZ_FNFB01000006.1"/>
</dbReference>
<feature type="compositionally biased region" description="Pro residues" evidence="5">
    <location>
        <begin position="586"/>
        <end position="604"/>
    </location>
</feature>
<organism evidence="8 9">
    <name type="scientific">Nonomuraea maritima</name>
    <dbReference type="NCBI Taxonomy" id="683260"/>
    <lineage>
        <taxon>Bacteria</taxon>
        <taxon>Bacillati</taxon>
        <taxon>Actinomycetota</taxon>
        <taxon>Actinomycetes</taxon>
        <taxon>Streptosporangiales</taxon>
        <taxon>Streptosporangiaceae</taxon>
        <taxon>Nonomuraea</taxon>
    </lineage>
</organism>
<feature type="compositionally biased region" description="Polar residues" evidence="5">
    <location>
        <begin position="779"/>
        <end position="797"/>
    </location>
</feature>
<feature type="compositionally biased region" description="Low complexity" evidence="5">
    <location>
        <begin position="300"/>
        <end position="331"/>
    </location>
</feature>
<keyword evidence="2" id="KW-0547">Nucleotide-binding</keyword>
<dbReference type="EMBL" id="FNFB01000006">
    <property type="protein sequence ID" value="SDK23859.1"/>
    <property type="molecule type" value="Genomic_DNA"/>
</dbReference>
<feature type="compositionally biased region" description="Low complexity" evidence="5">
    <location>
        <begin position="608"/>
        <end position="623"/>
    </location>
</feature>
<dbReference type="Proteomes" id="UP000198683">
    <property type="component" value="Unassembled WGS sequence"/>
</dbReference>
<feature type="compositionally biased region" description="Polar residues" evidence="5">
    <location>
        <begin position="828"/>
        <end position="844"/>
    </location>
</feature>
<reference evidence="8 9" key="1">
    <citation type="submission" date="2016-10" db="EMBL/GenBank/DDBJ databases">
        <authorList>
            <person name="de Groot N.N."/>
        </authorList>
    </citation>
    <scope>NUCLEOTIDE SEQUENCE [LARGE SCALE GENOMIC DNA]</scope>
    <source>
        <strain evidence="8 9">CGMCC 4.5681</strain>
    </source>
</reference>
<keyword evidence="6" id="KW-0472">Membrane</keyword>
<keyword evidence="6" id="KW-1133">Transmembrane helix</keyword>
<dbReference type="InterPro" id="IPR000719">
    <property type="entry name" value="Prot_kinase_dom"/>
</dbReference>
<dbReference type="PROSITE" id="PS50011">
    <property type="entry name" value="PROTEIN_KINASE_DOM"/>
    <property type="match status" value="1"/>
</dbReference>
<dbReference type="PANTHER" id="PTHR43289">
    <property type="entry name" value="MITOGEN-ACTIVATED PROTEIN KINASE KINASE KINASE 20-RELATED"/>
    <property type="match status" value="1"/>
</dbReference>
<evidence type="ECO:0000256" key="2">
    <source>
        <dbReference type="ARBA" id="ARBA00022741"/>
    </source>
</evidence>
<feature type="compositionally biased region" description="Low complexity" evidence="5">
    <location>
        <begin position="388"/>
        <end position="409"/>
    </location>
</feature>
<evidence type="ECO:0000256" key="1">
    <source>
        <dbReference type="ARBA" id="ARBA00022679"/>
    </source>
</evidence>
<dbReference type="PANTHER" id="PTHR43289:SF34">
    <property type="entry name" value="SERINE_THREONINE-PROTEIN KINASE YBDM-RELATED"/>
    <property type="match status" value="1"/>
</dbReference>
<feature type="region of interest" description="Disordered" evidence="5">
    <location>
        <begin position="742"/>
        <end position="903"/>
    </location>
</feature>
<feature type="compositionally biased region" description="Low complexity" evidence="5">
    <location>
        <begin position="798"/>
        <end position="825"/>
    </location>
</feature>
<evidence type="ECO:0000313" key="9">
    <source>
        <dbReference type="Proteomes" id="UP000198683"/>
    </source>
</evidence>
<keyword evidence="3 8" id="KW-0418">Kinase</keyword>
<feature type="compositionally biased region" description="Gly residues" evidence="5">
    <location>
        <begin position="481"/>
        <end position="510"/>
    </location>
</feature>
<evidence type="ECO:0000256" key="4">
    <source>
        <dbReference type="ARBA" id="ARBA00022840"/>
    </source>
</evidence>
<name>A0A1G9A936_9ACTN</name>
<keyword evidence="1" id="KW-0808">Transferase</keyword>
<evidence type="ECO:0000259" key="7">
    <source>
        <dbReference type="PROSITE" id="PS50011"/>
    </source>
</evidence>
<keyword evidence="4" id="KW-0067">ATP-binding</keyword>
<dbReference type="SMART" id="SM00220">
    <property type="entry name" value="S_TKc"/>
    <property type="match status" value="1"/>
</dbReference>
<feature type="compositionally biased region" description="Low complexity" evidence="5">
    <location>
        <begin position="516"/>
        <end position="528"/>
    </location>
</feature>
<dbReference type="AlphaFoldDB" id="A0A1G9A936"/>